<sequence length="480" mass="53858">MKFNNSLYENEELTYEDVFLFQNYFQGKSRLEIDVTPIVPFGTHIPIVSANMNAISGRRMAETLARYGWLAVLPQDMDNETLKKIISSLKSADIQYDSPITVKASNTIRDALGIITKRAHNCVILIDDQGKAISLFKPQDLGKLDQFTLLGNIVQSNLITWKIWISDEEAFNLMDEKWISSLPIVDDQGILKWILTKKNTIRNSIYQPTLDANGKLDVAVAIWVHSFDEKVPFLYDMGIRTFVLDTAHGYQQSMIDTIKKFRQQFGTEAMVIAGNVITAEATRALIEAWANGVKVGIGPWAMCTTRMKTWVGRPQFTAVYKCAQEAKKLGWFVWADGGIKSPRDMILALAAGANHVMIGTLFAATLESVGDIKYDEQGLMYKENYGMASRKAVGQRNAKLSKFEQMKKQMFREGISTSKIYIKSGMESVWDIVDEFITGLRSSMTYVGALNLQEFTDKAVVGVQTISGFTEGTPHGKVKR</sequence>
<dbReference type="GO" id="GO:0005829">
    <property type="term" value="C:cytosol"/>
    <property type="evidence" value="ECO:0007669"/>
    <property type="project" value="TreeGrafter"/>
</dbReference>
<reference evidence="9" key="1">
    <citation type="journal article" date="2012" name="Science">
        <title>Fermentation, hydrogen, and sulfur metabolism in multiple uncultivated bacterial phyla.</title>
        <authorList>
            <person name="Wrighton K.C."/>
            <person name="Thomas B.C."/>
            <person name="Sharon I."/>
            <person name="Miller C.S."/>
            <person name="Castelle C.J."/>
            <person name="VerBerkmoes N.C."/>
            <person name="Wilkins M.J."/>
            <person name="Hettich R.L."/>
            <person name="Lipton M.S."/>
            <person name="Williams K.H."/>
            <person name="Long P.E."/>
            <person name="Banfield J.F."/>
        </authorList>
    </citation>
    <scope>NUCLEOTIDE SEQUENCE [LARGE SCALE GENOMIC DNA]</scope>
</reference>
<evidence type="ECO:0000256" key="1">
    <source>
        <dbReference type="ARBA" id="ARBA00012678"/>
    </source>
</evidence>
<dbReference type="EMBL" id="AMFJ01036201">
    <property type="protein sequence ID" value="EKD24583.1"/>
    <property type="molecule type" value="Genomic_DNA"/>
</dbReference>
<dbReference type="AlphaFoldDB" id="K1XVV7"/>
<evidence type="ECO:0000256" key="3">
    <source>
        <dbReference type="ARBA" id="ARBA00022857"/>
    </source>
</evidence>
<evidence type="ECO:0000256" key="5">
    <source>
        <dbReference type="ARBA" id="ARBA00023122"/>
    </source>
</evidence>
<evidence type="ECO:0000256" key="4">
    <source>
        <dbReference type="ARBA" id="ARBA00023002"/>
    </source>
</evidence>
<proteinExistence type="predicted"/>
<dbReference type="PIRSF" id="PIRSF000130">
    <property type="entry name" value="IMPDH"/>
    <property type="match status" value="1"/>
</dbReference>
<dbReference type="Gene3D" id="3.20.20.70">
    <property type="entry name" value="Aldolase class I"/>
    <property type="match status" value="1"/>
</dbReference>
<dbReference type="InterPro" id="IPR046342">
    <property type="entry name" value="CBS_dom_sf"/>
</dbReference>
<protein>
    <recommendedName>
        <fullName evidence="2">GMP reductase</fullName>
        <ecNumber evidence="1">1.7.1.7</ecNumber>
    </recommendedName>
</protein>
<dbReference type="GO" id="GO:0003938">
    <property type="term" value="F:IMP dehydrogenase activity"/>
    <property type="evidence" value="ECO:0007669"/>
    <property type="project" value="InterPro"/>
</dbReference>
<feature type="binding site" evidence="6">
    <location>
        <begin position="296"/>
        <end position="298"/>
    </location>
    <ligand>
        <name>NAD(+)</name>
        <dbReference type="ChEBI" id="CHEBI:57540"/>
    </ligand>
</feature>
<dbReference type="InterPro" id="IPR050139">
    <property type="entry name" value="GMP_reductase"/>
</dbReference>
<evidence type="ECO:0000313" key="9">
    <source>
        <dbReference type="EMBL" id="EKD24583.1"/>
    </source>
</evidence>
<feature type="binding site" description="in other chain" evidence="7">
    <location>
        <position position="303"/>
    </location>
    <ligand>
        <name>K(+)</name>
        <dbReference type="ChEBI" id="CHEBI:29103"/>
        <note>ligand shared between two tetrameric partners</note>
    </ligand>
</feature>
<feature type="domain" description="IMP dehydrogenase/GMP reductase" evidence="8">
    <location>
        <begin position="13"/>
        <end position="475"/>
    </location>
</feature>
<dbReference type="PANTHER" id="PTHR43170">
    <property type="entry name" value="GMP REDUCTASE"/>
    <property type="match status" value="1"/>
</dbReference>
<keyword evidence="7" id="KW-0630">Potassium</keyword>
<dbReference type="CDD" id="cd02205">
    <property type="entry name" value="CBS_pair_SF"/>
    <property type="match status" value="1"/>
</dbReference>
<dbReference type="CDD" id="cd00381">
    <property type="entry name" value="IMPDH"/>
    <property type="match status" value="1"/>
</dbReference>
<evidence type="ECO:0000259" key="8">
    <source>
        <dbReference type="Pfam" id="PF00478"/>
    </source>
</evidence>
<feature type="binding site" description="in other chain" evidence="7">
    <location>
        <position position="298"/>
    </location>
    <ligand>
        <name>K(+)</name>
        <dbReference type="ChEBI" id="CHEBI:29103"/>
        <note>ligand shared between two tetrameric partners</note>
    </ligand>
</feature>
<keyword evidence="4" id="KW-0560">Oxidoreductase</keyword>
<dbReference type="NCBIfam" id="NF005869">
    <property type="entry name" value="PRK07807.1"/>
    <property type="match status" value="1"/>
</dbReference>
<comment type="caution">
    <text evidence="9">The sequence shown here is derived from an EMBL/GenBank/DDBJ whole genome shotgun (WGS) entry which is preliminary data.</text>
</comment>
<dbReference type="InterPro" id="IPR005990">
    <property type="entry name" value="IMP_DH"/>
</dbReference>
<gene>
    <name evidence="9" type="ORF">ACD_80C00194G0002</name>
</gene>
<keyword evidence="3" id="KW-0521">NADP</keyword>
<dbReference type="FunFam" id="3.20.20.70:FF:000424">
    <property type="entry name" value="Inosine-5'-monophosphate dehydrogenase 2"/>
    <property type="match status" value="1"/>
</dbReference>
<dbReference type="SUPFAM" id="SSF51412">
    <property type="entry name" value="Inosine monophosphate dehydrogenase (IMPDH)"/>
    <property type="match status" value="1"/>
</dbReference>
<dbReference type="EC" id="1.7.1.7" evidence="1"/>
<feature type="binding site" evidence="6">
    <location>
        <begin position="245"/>
        <end position="247"/>
    </location>
    <ligand>
        <name>NAD(+)</name>
        <dbReference type="ChEBI" id="CHEBI:57540"/>
    </ligand>
</feature>
<keyword evidence="6" id="KW-0520">NAD</keyword>
<evidence type="ECO:0000256" key="6">
    <source>
        <dbReference type="PIRSR" id="PIRSR000130-3"/>
    </source>
</evidence>
<name>K1XVV7_9BACT</name>
<dbReference type="InterPro" id="IPR001093">
    <property type="entry name" value="IMP_DH_GMPRt"/>
</dbReference>
<evidence type="ECO:0000256" key="2">
    <source>
        <dbReference type="ARBA" id="ARBA00015800"/>
    </source>
</evidence>
<accession>K1XVV7</accession>
<dbReference type="SMART" id="SM01240">
    <property type="entry name" value="IMPDH"/>
    <property type="match status" value="1"/>
</dbReference>
<dbReference type="SUPFAM" id="SSF54631">
    <property type="entry name" value="CBS-domain pair"/>
    <property type="match status" value="1"/>
</dbReference>
<dbReference type="Pfam" id="PF00478">
    <property type="entry name" value="IMPDH"/>
    <property type="match status" value="1"/>
</dbReference>
<dbReference type="GO" id="GO:0006164">
    <property type="term" value="P:purine nucleotide biosynthetic process"/>
    <property type="evidence" value="ECO:0007669"/>
    <property type="project" value="InterPro"/>
</dbReference>
<dbReference type="InterPro" id="IPR013785">
    <property type="entry name" value="Aldolase_TIM"/>
</dbReference>
<evidence type="ECO:0000256" key="7">
    <source>
        <dbReference type="PIRSR" id="PIRSR000130-4"/>
    </source>
</evidence>
<dbReference type="PANTHER" id="PTHR43170:SF5">
    <property type="entry name" value="GMP REDUCTASE"/>
    <property type="match status" value="1"/>
</dbReference>
<keyword evidence="5" id="KW-0129">CBS domain</keyword>
<dbReference type="GO" id="GO:0003920">
    <property type="term" value="F:GMP reductase activity"/>
    <property type="evidence" value="ECO:0007669"/>
    <property type="project" value="UniProtKB-EC"/>
</dbReference>
<organism evidence="9">
    <name type="scientific">uncultured bacterium</name>
    <name type="common">gcode 4</name>
    <dbReference type="NCBI Taxonomy" id="1234023"/>
    <lineage>
        <taxon>Bacteria</taxon>
        <taxon>environmental samples</taxon>
    </lineage>
</organism>